<keyword evidence="4" id="KW-1185">Reference proteome</keyword>
<dbReference type="Gene3D" id="3.30.70.940">
    <property type="entry name" value="NusG, N-terminal domain"/>
    <property type="match status" value="1"/>
</dbReference>
<name>A0A7W6PUB2_9HYPH</name>
<evidence type="ECO:0000313" key="3">
    <source>
        <dbReference type="EMBL" id="MBB4146037.1"/>
    </source>
</evidence>
<dbReference type="EMBL" id="JACIEC010000016">
    <property type="protein sequence ID" value="MBB4146037.1"/>
    <property type="molecule type" value="Genomic_DNA"/>
</dbReference>
<dbReference type="AlphaFoldDB" id="A0A7W6PUB2"/>
<dbReference type="InterPro" id="IPR006645">
    <property type="entry name" value="NGN-like_dom"/>
</dbReference>
<dbReference type="Proteomes" id="UP000519897">
    <property type="component" value="Unassembled WGS sequence"/>
</dbReference>
<dbReference type="CDD" id="cd08000">
    <property type="entry name" value="NGN"/>
    <property type="match status" value="1"/>
</dbReference>
<keyword evidence="1" id="KW-0804">Transcription</keyword>
<organism evidence="3 4">
    <name type="scientific">Rhizobium rhizoryzae</name>
    <dbReference type="NCBI Taxonomy" id="451876"/>
    <lineage>
        <taxon>Bacteria</taxon>
        <taxon>Pseudomonadati</taxon>
        <taxon>Pseudomonadota</taxon>
        <taxon>Alphaproteobacteria</taxon>
        <taxon>Hyphomicrobiales</taxon>
        <taxon>Rhizobiaceae</taxon>
        <taxon>Rhizobium/Agrobacterium group</taxon>
        <taxon>Rhizobium</taxon>
    </lineage>
</organism>
<feature type="domain" description="NusG-like N-terminal" evidence="2">
    <location>
        <begin position="47"/>
        <end position="147"/>
    </location>
</feature>
<proteinExistence type="predicted"/>
<evidence type="ECO:0000256" key="1">
    <source>
        <dbReference type="ARBA" id="ARBA00023163"/>
    </source>
</evidence>
<evidence type="ECO:0000259" key="2">
    <source>
        <dbReference type="SMART" id="SM00738"/>
    </source>
</evidence>
<dbReference type="SMART" id="SM00738">
    <property type="entry name" value="NGN"/>
    <property type="match status" value="1"/>
</dbReference>
<gene>
    <name evidence="3" type="ORF">GGQ72_004606</name>
</gene>
<protein>
    <submittedName>
        <fullName evidence="3">Transcriptional antiterminator NusG</fullName>
    </submittedName>
</protein>
<evidence type="ECO:0000313" key="4">
    <source>
        <dbReference type="Proteomes" id="UP000519897"/>
    </source>
</evidence>
<accession>A0A7W6PUB2</accession>
<comment type="caution">
    <text evidence="3">The sequence shown here is derived from an EMBL/GenBank/DDBJ whole genome shotgun (WGS) entry which is preliminary data.</text>
</comment>
<dbReference type="RefSeq" id="WP_165137708.1">
    <property type="nucleotide sequence ID" value="NZ_CP049252.1"/>
</dbReference>
<reference evidence="3 4" key="1">
    <citation type="submission" date="2020-08" db="EMBL/GenBank/DDBJ databases">
        <title>Genomic Encyclopedia of Type Strains, Phase IV (KMG-IV): sequencing the most valuable type-strain genomes for metagenomic binning, comparative biology and taxonomic classification.</title>
        <authorList>
            <person name="Goeker M."/>
        </authorList>
    </citation>
    <scope>NUCLEOTIDE SEQUENCE [LARGE SCALE GENOMIC DNA]</scope>
    <source>
        <strain evidence="3 4">DSM 29514</strain>
    </source>
</reference>
<dbReference type="SUPFAM" id="SSF82679">
    <property type="entry name" value="N-utilization substance G protein NusG, N-terminal domain"/>
    <property type="match status" value="1"/>
</dbReference>
<dbReference type="Pfam" id="PF02357">
    <property type="entry name" value="NusG"/>
    <property type="match status" value="1"/>
</dbReference>
<dbReference type="GO" id="GO:0006354">
    <property type="term" value="P:DNA-templated transcription elongation"/>
    <property type="evidence" value="ECO:0007669"/>
    <property type="project" value="InterPro"/>
</dbReference>
<sequence>MRAKNTKTAETAVLSDWQKSRLTRQERMMRSMLAPASLDLVNRSPERARWFCLVVRDGSEIAVGKRLMEGGVDTLVPTETVERRTAKGVKYEVELAFFVGYVFARFIPSNDAFERLRKVKSVFDFLRFGERYHEVRDSDLGFYLGDIHRLPKDKTIGEKDKVQIIYGPFSGVKAVVLQVLKLKSRDPVCRVWSELYQREIKNVPLAFLQRL</sequence>
<dbReference type="InterPro" id="IPR036735">
    <property type="entry name" value="NGN_dom_sf"/>
</dbReference>